<dbReference type="InterPro" id="IPR052193">
    <property type="entry name" value="Peptidase_C59"/>
</dbReference>
<dbReference type="Pfam" id="PF02275">
    <property type="entry name" value="CBAH"/>
    <property type="match status" value="1"/>
</dbReference>
<dbReference type="GO" id="GO:0045302">
    <property type="term" value="F:choloylglycine hydrolase activity"/>
    <property type="evidence" value="ECO:0007669"/>
    <property type="project" value="UniProtKB-EC"/>
</dbReference>
<dbReference type="InterPro" id="IPR029132">
    <property type="entry name" value="CBAH/NAAA_C"/>
</dbReference>
<protein>
    <submittedName>
        <fullName evidence="5">Choloylglycine hydrolase</fullName>
        <ecNumber evidence="5">3.5.1.24</ecNumber>
    </submittedName>
</protein>
<evidence type="ECO:0000259" key="4">
    <source>
        <dbReference type="Pfam" id="PF02275"/>
    </source>
</evidence>
<dbReference type="PROSITE" id="PS51257">
    <property type="entry name" value="PROKAR_LIPOPROTEIN"/>
    <property type="match status" value="1"/>
</dbReference>
<dbReference type="InterPro" id="IPR029055">
    <property type="entry name" value="Ntn_hydrolases_N"/>
</dbReference>
<dbReference type="Proteomes" id="UP000555546">
    <property type="component" value="Unassembled WGS sequence"/>
</dbReference>
<keyword evidence="6" id="KW-1185">Reference proteome</keyword>
<name>A0A7W9AX55_9HYPH</name>
<dbReference type="AlphaFoldDB" id="A0A7W9AX55"/>
<dbReference type="EC" id="3.5.1.24" evidence="5"/>
<evidence type="ECO:0000256" key="2">
    <source>
        <dbReference type="ARBA" id="ARBA00022801"/>
    </source>
</evidence>
<feature type="domain" description="Choloylglycine hydrolase/NAAA C-terminal" evidence="4">
    <location>
        <begin position="24"/>
        <end position="345"/>
    </location>
</feature>
<keyword evidence="3" id="KW-0732">Signal</keyword>
<keyword evidence="2 5" id="KW-0378">Hydrolase</keyword>
<dbReference type="SUPFAM" id="SSF56235">
    <property type="entry name" value="N-terminal nucleophile aminohydrolases (Ntn hydrolases)"/>
    <property type="match status" value="1"/>
</dbReference>
<feature type="signal peptide" evidence="3">
    <location>
        <begin position="1"/>
        <end position="23"/>
    </location>
</feature>
<dbReference type="EMBL" id="JACIJG010000006">
    <property type="protein sequence ID" value="MBB5702235.1"/>
    <property type="molecule type" value="Genomic_DNA"/>
</dbReference>
<evidence type="ECO:0000256" key="3">
    <source>
        <dbReference type="SAM" id="SignalP"/>
    </source>
</evidence>
<comment type="caution">
    <text evidence="5">The sequence shown here is derived from an EMBL/GenBank/DDBJ whole genome shotgun (WGS) entry which is preliminary data.</text>
</comment>
<accession>A0A7W9AX55</accession>
<proteinExistence type="inferred from homology"/>
<comment type="similarity">
    <text evidence="1">Belongs to the peptidase C59 family.</text>
</comment>
<reference evidence="5 6" key="1">
    <citation type="submission" date="2020-08" db="EMBL/GenBank/DDBJ databases">
        <title>Genomic Encyclopedia of Type Strains, Phase IV (KMG-IV): sequencing the most valuable type-strain genomes for metagenomic binning, comparative biology and taxonomic classification.</title>
        <authorList>
            <person name="Goeker M."/>
        </authorList>
    </citation>
    <scope>NUCLEOTIDE SEQUENCE [LARGE SCALE GENOMIC DNA]</scope>
    <source>
        <strain evidence="5 6">DSM 26944</strain>
    </source>
</reference>
<dbReference type="Gene3D" id="3.60.60.10">
    <property type="entry name" value="Penicillin V Acylase, Chain A"/>
    <property type="match status" value="1"/>
</dbReference>
<evidence type="ECO:0000313" key="6">
    <source>
        <dbReference type="Proteomes" id="UP000555546"/>
    </source>
</evidence>
<gene>
    <name evidence="5" type="ORF">FHS76_002110</name>
</gene>
<dbReference type="PANTHER" id="PTHR35527">
    <property type="entry name" value="CHOLOYLGLYCINE HYDROLASE"/>
    <property type="match status" value="1"/>
</dbReference>
<feature type="chain" id="PRO_5030728838" evidence="3">
    <location>
        <begin position="24"/>
        <end position="361"/>
    </location>
</feature>
<evidence type="ECO:0000313" key="5">
    <source>
        <dbReference type="EMBL" id="MBB5702235.1"/>
    </source>
</evidence>
<dbReference type="PANTHER" id="PTHR35527:SF2">
    <property type="entry name" value="HYDROLASE"/>
    <property type="match status" value="1"/>
</dbReference>
<organism evidence="5 6">
    <name type="scientific">Brucella daejeonensis</name>
    <dbReference type="NCBI Taxonomy" id="659015"/>
    <lineage>
        <taxon>Bacteria</taxon>
        <taxon>Pseudomonadati</taxon>
        <taxon>Pseudomonadota</taxon>
        <taxon>Alphaproteobacteria</taxon>
        <taxon>Hyphomicrobiales</taxon>
        <taxon>Brucellaceae</taxon>
        <taxon>Brucella/Ochrobactrum group</taxon>
        <taxon>Brucella</taxon>
    </lineage>
</organism>
<evidence type="ECO:0000256" key="1">
    <source>
        <dbReference type="ARBA" id="ARBA00006625"/>
    </source>
</evidence>
<sequence>MLARGAAVALVAAGLVLPQAAYACTSFILPSTDSGFVYGRTMEFGFKIDSKMIMIPRNFEMTSQLSADMVGKKWKAKYAAIGMNAFDLPALVDGMNEKGLAGGILYFPGFAQYPDPSSVKPEDSLTPWDFLSWALGNFSTVAEVKAALEDVTVVGVKQVDMGFTPPVHYTLHDASGASIVIEPIDGKLKVYDNPLSVLTNAPSFDWHMTNLRNYVNLSPKNVKAMKINGLTISQIGEGSGMLGVPGDMTPPSRFVRASANLLSAREVPSGIESVRLAEHILNNFDIPKGVVQGEAGEEDKPVDYTQWSTVADMKNDIYYVKTYEEQVLRGVAFKDLDLDAKDMLTIKIPTAVTTLPALNLK</sequence>
<dbReference type="CDD" id="cd00542">
    <property type="entry name" value="Ntn_PVA"/>
    <property type="match status" value="1"/>
</dbReference>